<reference evidence="1 2" key="1">
    <citation type="submission" date="2020-08" db="EMBL/GenBank/DDBJ databases">
        <title>Genome public.</title>
        <authorList>
            <person name="Liu C."/>
            <person name="Sun Q."/>
        </authorList>
    </citation>
    <scope>NUCLEOTIDE SEQUENCE [LARGE SCALE GENOMIC DNA]</scope>
    <source>
        <strain evidence="1 2">BX2</strain>
    </source>
</reference>
<comment type="caution">
    <text evidence="1">The sequence shown here is derived from an EMBL/GenBank/DDBJ whole genome shotgun (WGS) entry which is preliminary data.</text>
</comment>
<dbReference type="EMBL" id="JACOOI010000001">
    <property type="protein sequence ID" value="MBC5641426.1"/>
    <property type="molecule type" value="Genomic_DNA"/>
</dbReference>
<gene>
    <name evidence="1" type="ORF">H8S77_00795</name>
</gene>
<protein>
    <submittedName>
        <fullName evidence="1">Uncharacterized protein</fullName>
    </submittedName>
</protein>
<dbReference type="Proteomes" id="UP000644010">
    <property type="component" value="Unassembled WGS sequence"/>
</dbReference>
<proteinExistence type="predicted"/>
<dbReference type="RefSeq" id="WP_186957914.1">
    <property type="nucleotide sequence ID" value="NZ_JACOOI010000001.1"/>
</dbReference>
<keyword evidence="2" id="KW-1185">Reference proteome</keyword>
<sequence length="89" mass="10226">MGLLDLFRSKTFEEKISNVYEEAIRAAIQQCGGEEFLAGIFVHSSIASTYDTLRKDRDFLSASGLTEPEYEKLMENICKKMLNKYLKSY</sequence>
<evidence type="ECO:0000313" key="1">
    <source>
        <dbReference type="EMBL" id="MBC5641426.1"/>
    </source>
</evidence>
<accession>A0ABR7DVB9</accession>
<name>A0ABR7DVB9_9BACT</name>
<organism evidence="1 2">
    <name type="scientific">Parabacteroides segnis</name>
    <dbReference type="NCBI Taxonomy" id="2763058"/>
    <lineage>
        <taxon>Bacteria</taxon>
        <taxon>Pseudomonadati</taxon>
        <taxon>Bacteroidota</taxon>
        <taxon>Bacteroidia</taxon>
        <taxon>Bacteroidales</taxon>
        <taxon>Tannerellaceae</taxon>
        <taxon>Parabacteroides</taxon>
    </lineage>
</organism>
<evidence type="ECO:0000313" key="2">
    <source>
        <dbReference type="Proteomes" id="UP000644010"/>
    </source>
</evidence>